<organism evidence="11 12">
    <name type="scientific">Paraburkholderia pallida</name>
    <dbReference type="NCBI Taxonomy" id="2547399"/>
    <lineage>
        <taxon>Bacteria</taxon>
        <taxon>Pseudomonadati</taxon>
        <taxon>Pseudomonadota</taxon>
        <taxon>Betaproteobacteria</taxon>
        <taxon>Burkholderiales</taxon>
        <taxon>Burkholderiaceae</taxon>
        <taxon>Paraburkholderia</taxon>
    </lineage>
</organism>
<keyword evidence="6" id="KW-0547">Nucleotide-binding</keyword>
<keyword evidence="2" id="KW-1277">Toxin-antitoxin system</keyword>
<dbReference type="SUPFAM" id="SSF81301">
    <property type="entry name" value="Nucleotidyltransferase"/>
    <property type="match status" value="1"/>
</dbReference>
<dbReference type="KEGG" id="ppai:E1956_25365"/>
<keyword evidence="12" id="KW-1185">Reference proteome</keyword>
<evidence type="ECO:0000256" key="8">
    <source>
        <dbReference type="ARBA" id="ARBA00022842"/>
    </source>
</evidence>
<comment type="similarity">
    <text evidence="9">Belongs to the MntA antitoxin family.</text>
</comment>
<evidence type="ECO:0000256" key="1">
    <source>
        <dbReference type="ARBA" id="ARBA00001946"/>
    </source>
</evidence>
<keyword evidence="5" id="KW-0479">Metal-binding</keyword>
<dbReference type="InterPro" id="IPR043519">
    <property type="entry name" value="NT_sf"/>
</dbReference>
<dbReference type="GO" id="GO:0016779">
    <property type="term" value="F:nucleotidyltransferase activity"/>
    <property type="evidence" value="ECO:0007669"/>
    <property type="project" value="UniProtKB-KW"/>
</dbReference>
<dbReference type="GO" id="GO:0046872">
    <property type="term" value="F:metal ion binding"/>
    <property type="evidence" value="ECO:0007669"/>
    <property type="project" value="UniProtKB-KW"/>
</dbReference>
<evidence type="ECO:0000256" key="3">
    <source>
        <dbReference type="ARBA" id="ARBA00022679"/>
    </source>
</evidence>
<evidence type="ECO:0000256" key="6">
    <source>
        <dbReference type="ARBA" id="ARBA00022741"/>
    </source>
</evidence>
<reference evidence="11 12" key="1">
    <citation type="submission" date="2019-03" db="EMBL/GenBank/DDBJ databases">
        <title>Paraburkholderia sp. 7MH5, isolated from subtropical forest soil.</title>
        <authorList>
            <person name="Gao Z.-H."/>
            <person name="Qiu L.-H."/>
        </authorList>
    </citation>
    <scope>NUCLEOTIDE SEQUENCE [LARGE SCALE GENOMIC DNA]</scope>
    <source>
        <strain evidence="11 12">7MH5</strain>
    </source>
</reference>
<dbReference type="PANTHER" id="PTHR33571">
    <property type="entry name" value="SSL8005 PROTEIN"/>
    <property type="match status" value="1"/>
</dbReference>
<dbReference type="Proteomes" id="UP000295727">
    <property type="component" value="Chromosome 2"/>
</dbReference>
<dbReference type="Pfam" id="PF01909">
    <property type="entry name" value="NTP_transf_2"/>
    <property type="match status" value="1"/>
</dbReference>
<sequence>MRPSAALNAHRAEIREIVTANRAMNPRVFGSVAHGDDKDGSDLDILVDPTPETSLLDIGIIQDTLVQLLGVEVDVLTPKALPESFRATVIAEAVPV</sequence>
<dbReference type="PANTHER" id="PTHR33571:SF12">
    <property type="entry name" value="BSL3053 PROTEIN"/>
    <property type="match status" value="1"/>
</dbReference>
<dbReference type="CDD" id="cd05403">
    <property type="entry name" value="NT_KNTase_like"/>
    <property type="match status" value="1"/>
</dbReference>
<evidence type="ECO:0000256" key="2">
    <source>
        <dbReference type="ARBA" id="ARBA00022649"/>
    </source>
</evidence>
<dbReference type="Gene3D" id="3.30.460.10">
    <property type="entry name" value="Beta Polymerase, domain 2"/>
    <property type="match status" value="1"/>
</dbReference>
<evidence type="ECO:0000259" key="10">
    <source>
        <dbReference type="Pfam" id="PF01909"/>
    </source>
</evidence>
<evidence type="ECO:0000313" key="11">
    <source>
        <dbReference type="EMBL" id="QBR00384.1"/>
    </source>
</evidence>
<dbReference type="EMBL" id="CP038149">
    <property type="protein sequence ID" value="QBR00384.1"/>
    <property type="molecule type" value="Genomic_DNA"/>
</dbReference>
<dbReference type="AlphaFoldDB" id="A0A4P7D1T2"/>
<feature type="domain" description="Polymerase nucleotidyl transferase" evidence="10">
    <location>
        <begin position="27"/>
        <end position="92"/>
    </location>
</feature>
<comment type="cofactor">
    <cofactor evidence="1">
        <name>Mg(2+)</name>
        <dbReference type="ChEBI" id="CHEBI:18420"/>
    </cofactor>
</comment>
<protein>
    <submittedName>
        <fullName evidence="11">Nucleotidyltransferase</fullName>
    </submittedName>
</protein>
<evidence type="ECO:0000256" key="4">
    <source>
        <dbReference type="ARBA" id="ARBA00022695"/>
    </source>
</evidence>
<evidence type="ECO:0000256" key="9">
    <source>
        <dbReference type="ARBA" id="ARBA00038276"/>
    </source>
</evidence>
<dbReference type="RefSeq" id="WP_134753988.1">
    <property type="nucleotide sequence ID" value="NZ_CP038149.1"/>
</dbReference>
<accession>A0A4P7D1T2</accession>
<keyword evidence="3 11" id="KW-0808">Transferase</keyword>
<evidence type="ECO:0000256" key="7">
    <source>
        <dbReference type="ARBA" id="ARBA00022840"/>
    </source>
</evidence>
<dbReference type="InterPro" id="IPR052038">
    <property type="entry name" value="Type-VII_TA_antitoxin"/>
</dbReference>
<dbReference type="InterPro" id="IPR002934">
    <property type="entry name" value="Polymerase_NTP_transf_dom"/>
</dbReference>
<name>A0A4P7D1T2_9BURK</name>
<evidence type="ECO:0000256" key="5">
    <source>
        <dbReference type="ARBA" id="ARBA00022723"/>
    </source>
</evidence>
<dbReference type="GO" id="GO:0005524">
    <property type="term" value="F:ATP binding"/>
    <property type="evidence" value="ECO:0007669"/>
    <property type="project" value="UniProtKB-KW"/>
</dbReference>
<keyword evidence="8" id="KW-0460">Magnesium</keyword>
<proteinExistence type="inferred from homology"/>
<gene>
    <name evidence="11" type="ORF">E1956_25365</name>
</gene>
<dbReference type="OrthoDB" id="561385at2"/>
<evidence type="ECO:0000313" key="12">
    <source>
        <dbReference type="Proteomes" id="UP000295727"/>
    </source>
</evidence>
<keyword evidence="7" id="KW-0067">ATP-binding</keyword>
<keyword evidence="4" id="KW-0548">Nucleotidyltransferase</keyword>